<evidence type="ECO:0000313" key="1">
    <source>
        <dbReference type="EMBL" id="RNF33642.1"/>
    </source>
</evidence>
<comment type="caution">
    <text evidence="1">The sequence shown here is derived from an EMBL/GenBank/DDBJ whole genome shotgun (WGS) entry which is preliminary data.</text>
</comment>
<dbReference type="OrthoDB" id="6112377at2"/>
<dbReference type="Proteomes" id="UP000238137">
    <property type="component" value="Unassembled WGS sequence"/>
</dbReference>
<dbReference type="RefSeq" id="WP_106692368.1">
    <property type="nucleotide sequence ID" value="NZ_PXNQ02000010.1"/>
</dbReference>
<sequence length="170" mass="18688">MREAWIGRCHLRARNMERQRWIGNREEAVGRLMLTASSAEDFATRLRTALPSLGYDLVAVLSAAPVQQTDDLGDLANRLPSLLPHVGHARPVPLGGFSEVAPASHWQETAWDALLSGKVPIWAVIDGVSWPEISKILGQSNAEHSCLYSTLNPESRALALGWCGWSRAVR</sequence>
<protein>
    <submittedName>
        <fullName evidence="1">Uncharacterized protein</fullName>
    </submittedName>
</protein>
<accession>A0A3R7LNR7</accession>
<proteinExistence type="predicted"/>
<reference evidence="1" key="1">
    <citation type="submission" date="2018-05" db="EMBL/GenBank/DDBJ databases">
        <title>Reclassification of Methylarcula marina and Methylarcula terricola as Paracoccus methylarcula sp.nov., comb.nov. and Paracoccus terricola comb.nov.</title>
        <authorList>
            <person name="Shmareva M.N."/>
            <person name="Doronina N.V."/>
            <person name="Vasilenko O.V."/>
            <person name="Tarlachkov S.V."/>
            <person name="Trotsenko Y.A."/>
        </authorList>
    </citation>
    <scope>NUCLEOTIDE SEQUENCE [LARGE SCALE GENOMIC DNA]</scope>
    <source>
        <strain evidence="1">VKM B-2159</strain>
    </source>
</reference>
<organism evidence="1 2">
    <name type="scientific">Paracoccus methylarcula</name>
    <dbReference type="NCBI Taxonomy" id="72022"/>
    <lineage>
        <taxon>Bacteria</taxon>
        <taxon>Pseudomonadati</taxon>
        <taxon>Pseudomonadota</taxon>
        <taxon>Alphaproteobacteria</taxon>
        <taxon>Rhodobacterales</taxon>
        <taxon>Paracoccaceae</taxon>
        <taxon>Paracoccus</taxon>
    </lineage>
</organism>
<keyword evidence="2" id="KW-1185">Reference proteome</keyword>
<dbReference type="AlphaFoldDB" id="A0A3R7LNR7"/>
<gene>
    <name evidence="1" type="ORF">A7A09_016255</name>
</gene>
<evidence type="ECO:0000313" key="2">
    <source>
        <dbReference type="Proteomes" id="UP000238137"/>
    </source>
</evidence>
<dbReference type="EMBL" id="PXNQ02000010">
    <property type="protein sequence ID" value="RNF33642.1"/>
    <property type="molecule type" value="Genomic_DNA"/>
</dbReference>
<name>A0A3R7LNR7_9RHOB</name>